<dbReference type="InterPro" id="IPR042099">
    <property type="entry name" value="ANL_N_sf"/>
</dbReference>
<dbReference type="PROSITE" id="PS50075">
    <property type="entry name" value="CARRIER"/>
    <property type="match status" value="5"/>
</dbReference>
<dbReference type="Gene3D" id="3.30.559.30">
    <property type="entry name" value="Nonribosomal peptide synthetase, condensation domain"/>
    <property type="match status" value="4"/>
</dbReference>
<dbReference type="RefSeq" id="WP_206870598.1">
    <property type="nucleotide sequence ID" value="NZ_BMBA01000002.1"/>
</dbReference>
<accession>A0ABQ1ECE8</accession>
<gene>
    <name evidence="7" type="ORF">CSC2_28720</name>
</gene>
<dbReference type="CDD" id="cd05930">
    <property type="entry name" value="A_NRPS"/>
    <property type="match status" value="1"/>
</dbReference>
<dbReference type="InterPro" id="IPR020802">
    <property type="entry name" value="TesA-like"/>
</dbReference>
<protein>
    <recommendedName>
        <fullName evidence="6">Carrier domain-containing protein</fullName>
    </recommendedName>
</protein>
<proteinExistence type="predicted"/>
<dbReference type="NCBIfam" id="TIGR01733">
    <property type="entry name" value="AA-adenyl-dom"/>
    <property type="match status" value="2"/>
</dbReference>
<dbReference type="EMBL" id="BMBA01000002">
    <property type="protein sequence ID" value="GFZ32346.1"/>
    <property type="molecule type" value="Genomic_DNA"/>
</dbReference>
<feature type="domain" description="Carrier" evidence="6">
    <location>
        <begin position="3376"/>
        <end position="3451"/>
    </location>
</feature>
<dbReference type="PANTHER" id="PTHR45527:SF1">
    <property type="entry name" value="FATTY ACID SYNTHASE"/>
    <property type="match status" value="1"/>
</dbReference>
<organism evidence="7 8">
    <name type="scientific">Clostridium zeae</name>
    <dbReference type="NCBI Taxonomy" id="2759022"/>
    <lineage>
        <taxon>Bacteria</taxon>
        <taxon>Bacillati</taxon>
        <taxon>Bacillota</taxon>
        <taxon>Clostridia</taxon>
        <taxon>Eubacteriales</taxon>
        <taxon>Clostridiaceae</taxon>
        <taxon>Clostridium</taxon>
    </lineage>
</organism>
<dbReference type="InterPro" id="IPR045851">
    <property type="entry name" value="AMP-bd_C_sf"/>
</dbReference>
<dbReference type="InterPro" id="IPR025110">
    <property type="entry name" value="AMP-bd_C"/>
</dbReference>
<dbReference type="NCBIfam" id="NF003417">
    <property type="entry name" value="PRK04813.1"/>
    <property type="match status" value="3"/>
</dbReference>
<dbReference type="InterPro" id="IPR020806">
    <property type="entry name" value="PKS_PP-bd"/>
</dbReference>
<dbReference type="InterPro" id="IPR001031">
    <property type="entry name" value="Thioesterase"/>
</dbReference>
<reference evidence="7 8" key="1">
    <citation type="journal article" date="2021" name="Int. J. Syst. Evol. Microbiol.">
        <title>Clostridium zeae sp. nov., isolated from corn silage.</title>
        <authorList>
            <person name="Kobayashi H."/>
            <person name="Tanizawa Y."/>
            <person name="Yagura M."/>
            <person name="Sakamoto M."/>
            <person name="Ohkuma M."/>
            <person name="Tohno M."/>
        </authorList>
    </citation>
    <scope>NUCLEOTIDE SEQUENCE [LARGE SCALE GENOMIC DNA]</scope>
    <source>
        <strain evidence="7 8">CSC2</strain>
    </source>
</reference>
<evidence type="ECO:0000256" key="1">
    <source>
        <dbReference type="ARBA" id="ARBA00001957"/>
    </source>
</evidence>
<dbReference type="Pfam" id="PF00501">
    <property type="entry name" value="AMP-binding"/>
    <property type="match status" value="3"/>
</dbReference>
<feature type="coiled-coil region" evidence="5">
    <location>
        <begin position="1811"/>
        <end position="1873"/>
    </location>
</feature>
<dbReference type="Pfam" id="PF13193">
    <property type="entry name" value="AMP-binding_C"/>
    <property type="match status" value="3"/>
</dbReference>
<dbReference type="Pfam" id="PF00668">
    <property type="entry name" value="Condensation"/>
    <property type="match status" value="4"/>
</dbReference>
<evidence type="ECO:0000256" key="5">
    <source>
        <dbReference type="SAM" id="Coils"/>
    </source>
</evidence>
<dbReference type="InterPro" id="IPR036514">
    <property type="entry name" value="SGNH_hydro_sf"/>
</dbReference>
<dbReference type="InterPro" id="IPR010037">
    <property type="entry name" value="FkbH_domain"/>
</dbReference>
<dbReference type="InterPro" id="IPR020845">
    <property type="entry name" value="AMP-binding_CS"/>
</dbReference>
<dbReference type="Gene3D" id="3.40.50.1820">
    <property type="entry name" value="alpha/beta hydrolase"/>
    <property type="match status" value="1"/>
</dbReference>
<dbReference type="SUPFAM" id="SSF56784">
    <property type="entry name" value="HAD-like"/>
    <property type="match status" value="1"/>
</dbReference>
<dbReference type="InterPro" id="IPR023214">
    <property type="entry name" value="HAD_sf"/>
</dbReference>
<dbReference type="SMART" id="SM00824">
    <property type="entry name" value="PKS_TE"/>
    <property type="match status" value="1"/>
</dbReference>
<dbReference type="Gene3D" id="1.10.1200.10">
    <property type="entry name" value="ACP-like"/>
    <property type="match status" value="5"/>
</dbReference>
<keyword evidence="5" id="KW-0175">Coiled coil</keyword>
<evidence type="ECO:0000256" key="4">
    <source>
        <dbReference type="ARBA" id="ARBA00023194"/>
    </source>
</evidence>
<dbReference type="InterPro" id="IPR009081">
    <property type="entry name" value="PP-bd_ACP"/>
</dbReference>
<dbReference type="NCBIfam" id="TIGR01686">
    <property type="entry name" value="FkbH"/>
    <property type="match status" value="1"/>
</dbReference>
<dbReference type="Gene3D" id="3.40.630.30">
    <property type="match status" value="1"/>
</dbReference>
<evidence type="ECO:0000256" key="2">
    <source>
        <dbReference type="ARBA" id="ARBA00022450"/>
    </source>
</evidence>
<dbReference type="Proteomes" id="UP000663802">
    <property type="component" value="Unassembled WGS sequence"/>
</dbReference>
<dbReference type="PROSITE" id="PS00012">
    <property type="entry name" value="PHOSPHOPANTETHEINE"/>
    <property type="match status" value="2"/>
</dbReference>
<feature type="domain" description="Carrier" evidence="6">
    <location>
        <begin position="2335"/>
        <end position="2410"/>
    </location>
</feature>
<comment type="caution">
    <text evidence="7">The sequence shown here is derived from an EMBL/GenBank/DDBJ whole genome shotgun (WGS) entry which is preliminary data.</text>
</comment>
<dbReference type="InterPro" id="IPR006162">
    <property type="entry name" value="Ppantetheine_attach_site"/>
</dbReference>
<dbReference type="SUPFAM" id="SSF52777">
    <property type="entry name" value="CoA-dependent acyltransferases"/>
    <property type="match status" value="8"/>
</dbReference>
<feature type="coiled-coil region" evidence="5">
    <location>
        <begin position="3549"/>
        <end position="3576"/>
    </location>
</feature>
<dbReference type="InterPro" id="IPR010033">
    <property type="entry name" value="HAD_SF_ppase_IIIC"/>
</dbReference>
<dbReference type="SUPFAM" id="SSF53474">
    <property type="entry name" value="alpha/beta-Hydrolases"/>
    <property type="match status" value="1"/>
</dbReference>
<dbReference type="InterPro" id="IPR001242">
    <property type="entry name" value="Condensation_dom"/>
</dbReference>
<dbReference type="InterPro" id="IPR023213">
    <property type="entry name" value="CAT-like_dom_sf"/>
</dbReference>
<dbReference type="InterPro" id="IPR010071">
    <property type="entry name" value="AA_adenyl_dom"/>
</dbReference>
<keyword evidence="2" id="KW-0596">Phosphopantetheine</keyword>
<dbReference type="Gene3D" id="1.10.287.490">
    <property type="entry name" value="Helix hairpin bin"/>
    <property type="match status" value="1"/>
</dbReference>
<feature type="domain" description="Carrier" evidence="6">
    <location>
        <begin position="4577"/>
        <end position="4652"/>
    </location>
</feature>
<dbReference type="PROSITE" id="PS00455">
    <property type="entry name" value="AMP_BINDING"/>
    <property type="match status" value="3"/>
</dbReference>
<dbReference type="InterPro" id="IPR029058">
    <property type="entry name" value="AB_hydrolase_fold"/>
</dbReference>
<feature type="domain" description="Carrier" evidence="6">
    <location>
        <begin position="1297"/>
        <end position="1372"/>
    </location>
</feature>
<dbReference type="PANTHER" id="PTHR45527">
    <property type="entry name" value="NONRIBOSOMAL PEPTIDE SYNTHETASE"/>
    <property type="match status" value="1"/>
</dbReference>
<dbReference type="Gene3D" id="2.30.38.10">
    <property type="entry name" value="Luciferase, Domain 3"/>
    <property type="match status" value="2"/>
</dbReference>
<dbReference type="Gene3D" id="3.40.50.1110">
    <property type="entry name" value="SGNH hydrolase"/>
    <property type="match status" value="2"/>
</dbReference>
<keyword evidence="3" id="KW-0597">Phosphoprotein</keyword>
<dbReference type="InterPro" id="IPR036412">
    <property type="entry name" value="HAD-like_sf"/>
</dbReference>
<dbReference type="Gene3D" id="3.30.300.30">
    <property type="match status" value="3"/>
</dbReference>
<dbReference type="NCBIfam" id="TIGR01681">
    <property type="entry name" value="HAD-SF-IIIC"/>
    <property type="match status" value="1"/>
</dbReference>
<keyword evidence="8" id="KW-1185">Reference proteome</keyword>
<dbReference type="CDD" id="cd19531">
    <property type="entry name" value="LCL_NRPS-like"/>
    <property type="match status" value="4"/>
</dbReference>
<comment type="cofactor">
    <cofactor evidence="1">
        <name>pantetheine 4'-phosphate</name>
        <dbReference type="ChEBI" id="CHEBI:47942"/>
    </cofactor>
</comment>
<keyword evidence="4" id="KW-0045">Antibiotic biosynthesis</keyword>
<dbReference type="SUPFAM" id="SSF56801">
    <property type="entry name" value="Acetyl-CoA synthetase-like"/>
    <property type="match status" value="3"/>
</dbReference>
<evidence type="ECO:0000313" key="8">
    <source>
        <dbReference type="Proteomes" id="UP000663802"/>
    </source>
</evidence>
<sequence>MLIKMFEEQVKKNPQKIAVKSLDKEITYEVLEEKANEIAFEIMDNCRETLQPDNMGGRFSEEQDLNWIFSMKVEVERVALLFEHGINMIEGTLAALKASKIYVPFDPTYPEQRLLYMLENSGASLIVTNERNILLAENLVKQCKHSVKILNIDKINTKKSIQDILLEDNLDGDEDRIAYILYTSGSTGRPKGVVQTHRNVIHFIKSYKEDMKIIEEDRLTLFSAFSHDAAVMDIYGGLLSGATLYPLNIREQINIGEVSKWLIDNEITIWHSVPTLYRYFTNYLNGDEEFSKLRLIVLGGESIRGYDVENFKKSFPTSALVNLYGQSESSYNSAQFFNKDSIFEGITLGLPTEETELLIMNDKGKKLGILRAGEIVVKSKYLAKGYWGEKEKTEAVFHKDRESCDIYHTGDLGRRLEDGTIEYMGRKDFQVKIRGFRIEPEEVEGKLLTYDDIKEAVVMARDTEGEDGYLCAYIVAEGEISRTKLREYLARELPEYMIPLYFMQLEEMPLTPNGKINRNELPELKRNMEITEDYVPPRNETEEKIAALWEKILGIGKVGVRSNFFNLGGHSLKATALVAEIHKSFNVEIPLKEIFTAPTIEEIAKYIDNGKESGYRPIETVEKMDRYPVSAAQKRLFILNQFNEDSTNYNMSFAMEIQGQLQIERLEMAFNVLIERHEALRTFFEIYEGQIWQKVQEQLNFKLEYLDGSNLTEEEKRKVLEGFVQPFDLTQAPLLRVKLIKEEQNKHVLMLDMHHIISDGVSMGILVQEFARIYERKVLPKQKLQYKDFAVWQNTEAASEKMKDQETFWLNQLKDPIEPLNMPLDFKRPEKLTFEGNTIGFEVSSEIVEKLDLLAKKNKITMNMLLVAIYTVLIHKYSDQEKIVIGSLVSGRNHIDLENVIGMFSNFLPLVSKVKENQSFVDFLKDMKKVMEEAYSYQEYPFDKIVEKTNRRIDLSRNPIFDTMLVFHNEIDPNMNWEIEGLKFLGRELRNQGTSLDFKMDIYIGNKGQLNGYLQYNKKLYREETMESFTKYFRALIKNVLQSPDKLIREVELFEKEEKKKLKEKQKENIQQQGTEEILTVSATFTAEPIKEYIQWWGKKFGTKVSVEFTGYNQVFQELLNDESLISKSIGKKLLLIRFEDWIRNNTDSDVEKCKKLESNFTECIEILKNNVRNNSYLVALFPISTHLDYNDTIMSYLEVLNIRWKKSLDSLENIQLIDLTSLAERCSIKEVFDPIKDKAGHLPFSDSFYAAIGTKIAEELYSSEELKIENYTEEELLKLPIYNDFEEIISKTLYVAPEKESEKKLVEILLEILPVKNIGIEDDFFALGGDSLKATVLMSKIFKNFQVELSLKDIFEDSKVRTMAEKIDALEKKNYSTIPSIEERAVYPLSSAQKRIYLLQQFEKDSSSYNMPGAVTIEGKIDKEKVSSIFRSLIQRHEALRTSFELIGGEPVQIIHKIVDFTLEYIDRAEYQEVDDIGEFIKSFDLTKAPLLRVMLVKCKEEKHLLIYDMHHIISDGISMNILVKEFVELYEERELVKLPIQYKEYAVWQNDGFGKGAIKKQEKYWLDKFSGEIPVLKLPTDYPRPSLQSFEGDRIDFKIDSICTKKIKDNAVETGTTLYMILLAVCNILLSKYSGGEDIIIGSPIAGRKHDELQNVMGMFVNTLGMRNFPIGNKSFRQFLEEVKENAMEAYENQEYPFEELVNKLDLERDISRNALFDVMFSMQNMNVASKSIEGLKFTPKLLKNNIAKFDLTISAEEIDGSIAISIEYCTKLFRRETIEKIGEHFTNILMESTKALDIKISEIDMLSSEEKQEILQFSNNKMEEYNKEKKLHQLFEEQVEKTPNKLAMVIEEKEYTYAEINKKANQLARKLRETGITANVIVGILAERSVETIIAILGILKAGGAYLPIDPEYPEERITYVLEDSGVGIVLTDPKLKEKISFKGKIINLQDTTLYKGKDENLENVNTDKDLAYIIYTSGSTGEPKGVLIEHRNIVNQIIGLKSICKFDSSLRYALLYKLTFDVSVQQIFVCLTSGAKLFVPSEETRNNMNQFWQFIDKNRINIIDTVPSFAEAMIESRDVKQNIQFEYFIIGADTFSKNLYDRLKDAFSIKQIINAYGPTETTINAALYPCKETELDKTVPIGRPLPNYTIYILDKYNNLVPVGMPGELCIGGKGVGRGYLNKPELTTEKFITNPFNEGERIYKTGDLAKWLPSGNIEFLGRIDNQVKIRGFRIELGEIESQILRHNAVKEAIVIDRKDETGNKYLCGYFISDKEITASVLKDELTKVLPDYMIPTYLMKLEKMPLTSNGKINRKALPKPEEDLERNIKYVAPENELEEKLSRIFNEVLNKEKIGRMDNFFELGGHSLKAILLGAKIHKVFNVEVPLKEIFKTPTVGKLATYIQNKKMEEYSSIEAVEERQYYPVSSAEKRLFTLNQFEKESIGYNMPGAIRMQGQLDRDKLEKAFNSLIKRHSTLRTSFEVLEDEIVQIIHEDVEINIEYMEVKEDKVAIIAKNFIRPFDLSVAPLLRVKLLCTSENQYVLLFDMHHIISDGVSMEILIKEFAKLYGSKELLPLKIQYKDYSVWQQQLIKDYTMNDHEKYWLDKFSREIPILNLPTDYMRPSMQQFEGDRVTFKLNKESLERLKDIAVTCQATTYIVLLAAYNVFLAKYSGQEDIIVGTPIAGRNHADLQDVIGMFVNTLAMRNFPEGDKTFFEFLEDVKRNSIEAYEHEQYQFEELVEKVEIRRDISRNPIFDTVFVMQSGEEEKIEVEGITFSPYELEKRISKFDLTLSAMEAQDGLYMDIEYSTKLFKRETIERMKEHFIKLIEEIIEDKDKKISEINLLLEVEERKLISLLDNREVEYPKKKTIQKLFEEQAERVPDQIAVICGEKSITYRELNERANQLAYRLREKGVKADSIVGIQIDRSIEIIIGMIGTLKAGGAYLPMDPTYPKDRIQYMMEDSKINIVLTMHSVNNDVVFEGEKVYLDEEESYSINKKNPVSINTTEDLAYIIYTSGSTGKPKGAMIEHKNVVRLMKNEKMLFDFTEADTWTMFHSMCFDFSVWEIYGALLYGGKLVIVKKEVAQNTKEFLQLLKKEKVTVLNQTPTAFYNLCNEEEKVLKKELSLRYIIFGGEALKPGMLKAWREKYPNTELINMYGITETTVHVTFKKIREEEIEKNISNIGKPIPTLSMYIMDKNMKLQPLGVPGEICVGGDGVGRGYLNRVELTEEKFVQNPYVKGERLYRSGDLARVLSNGELEYLGRIDQQVKIRGFRIELGEIETQLLRLKDIKDVVVLHKAEASGDGYLCGYIVSERELSVAELRAHLSLKLPDYMIPAYFVQLEKIPLTSNGKVDRKMLPEPKEGIVSNKAYVAPKNKMEEKLATLWQEALGLERVGMKDNFFELGGHSLKAANLVAKIHQSFNVEVPLKEIFKAPTMEGLADYIKYAKESQYLSIQKADKQEWYPVSSAQKRLFALHQSNIDSTSYNMSFGMQIKGKLDNERIESTFKKLIERHEALRTSFEMKEGEVVQKVKEKIDFEVEYIDILTLLEKDIKEENEIAKLIEEKVQKISADFVQPFDLSKTPLLRVKLVKEEDESYKLMVDLHHIISDGVSMGILMQEFVELYEGKELPELKLQYKDFAVWQNSSLVSKKLTEQEGYWTEAFKKVIEPLNMPLDFERPENLTFEGRNLSFEVSSETVEALNNLAKEKRSTLNMVLLSMYSILLNKYSDQEEIVMGSLVAGRRHMDLDRIMGMFANFLPIKANIDKNQSFEEFLEEMNYNITEVYDNQEYPFEKIVEKVNAVRDRSRNPIFDTMMIFHNEIDNNLNWEIQGLKFTSYSLKNETVPLDFKVDFYMSEKGELKGYLQYNINLYKEETMKRFIQHFNSLMNTFLKNPKQRIAEIELFEKEEKAQLEKRQKKTVKGTEETISLAVSATFTSEPIKEYVQWWGRQFGQQIQVEFAAYNQVFQELLTPTSLLSTNKGLNLLLVRMEDWIRDDKNNDVEKCKKLERTFTEFIEVLKNKNREIPYFVGVFPLSTHLKHSEVVLNYLEVLNVRWREALKEQENIHLIDFTELGNNYSIQEIFDPVKDKAGHLPFSDSYYAAMGTDIARKIYSWKKQPFKVIVVDCDNTLWKGVCGEDGTLGVKVEEPYKNLQKLLLQKNREGMLLAICSKNNEEDVWEVFEKNPGMILKKEHFIEWRINWKAKSENIKELATALNLGVDSFIFIDDSPMECAEVMTNCPQVLTLQLPKEEKKITRYLRHVWALDRFKVTKEDLNRTQMYMQERKRQLASETGLSLSAFLEGLKLKMSMKLLEKDQYSRVAQLTQRTNQFNLSTIRRTEIELETLIAEENMTCWVVEVADRFGEYGLVGVVITKEEAKTLYIDTFLLSCRVLARGIENAIMTGLKRYCLEKDITTIEARYYPTAKNKPFLEFIEKTKWKKKEENKTYTEFKLSIEEIPDAIDYIDFYYNQGYVKVEQKEIETEKIGEQQQVIESENIEEIVGVGKIASEYVAAAVESKDYEESYDWDIELVNEEKLLYKNQLLPLKYYTGRALLEIPIHDLQEEKIERAVYVAPIGLIEEKMVKIWYEILGVENIGIVDDFFKIGGDSLKAIIMVSKVHKEFNIELPLKEVFENPTIRHIASCISKMQFSGELKDNSVEQALILLNEKKEKNIFLFPPIIGYGISYKYLSNLIKDSSVYALNFIEGKDAMDHYVRLLCSVQKEGPYMLLGYSAGGNVAFEVAKELEKRGYEVSDVILFDSYKKDRKGNLKKEDIQMSVDNMINALKADGAFAKNLNSEVVIENIADKVEGYEGYINELVIEGTIKADIHFIKAGDNYLIPGIEDTRDGWRKNTTGEFLIYEGFGNHFEMINPGYAEKNQKILRTIYNKFK</sequence>
<dbReference type="SUPFAM" id="SSF47336">
    <property type="entry name" value="ACP-like"/>
    <property type="match status" value="5"/>
</dbReference>
<dbReference type="Gene3D" id="3.40.50.1000">
    <property type="entry name" value="HAD superfamily/HAD-like"/>
    <property type="match status" value="1"/>
</dbReference>
<dbReference type="InterPro" id="IPR000873">
    <property type="entry name" value="AMP-dep_synth/lig_dom"/>
</dbReference>
<dbReference type="Gene3D" id="3.40.50.12780">
    <property type="entry name" value="N-terminal domain of ligase-like"/>
    <property type="match status" value="1"/>
</dbReference>
<evidence type="ECO:0000256" key="3">
    <source>
        <dbReference type="ARBA" id="ARBA00022553"/>
    </source>
</evidence>
<dbReference type="InterPro" id="IPR036736">
    <property type="entry name" value="ACP-like_sf"/>
</dbReference>
<dbReference type="Pfam" id="PF00975">
    <property type="entry name" value="Thioesterase"/>
    <property type="match status" value="1"/>
</dbReference>
<feature type="domain" description="Carrier" evidence="6">
    <location>
        <begin position="536"/>
        <end position="611"/>
    </location>
</feature>
<dbReference type="Pfam" id="PF00550">
    <property type="entry name" value="PP-binding"/>
    <property type="match status" value="5"/>
</dbReference>
<evidence type="ECO:0000259" key="6">
    <source>
        <dbReference type="PROSITE" id="PS50075"/>
    </source>
</evidence>
<name>A0ABQ1ECE8_9CLOT</name>
<dbReference type="SMART" id="SM00823">
    <property type="entry name" value="PKS_PP"/>
    <property type="match status" value="3"/>
</dbReference>
<evidence type="ECO:0000313" key="7">
    <source>
        <dbReference type="EMBL" id="GFZ32346.1"/>
    </source>
</evidence>
<dbReference type="Gene3D" id="3.40.50.980">
    <property type="match status" value="4"/>
</dbReference>
<dbReference type="Gene3D" id="3.30.559.10">
    <property type="entry name" value="Chloramphenicol acetyltransferase-like domain"/>
    <property type="match status" value="4"/>
</dbReference>